<keyword evidence="12" id="KW-1185">Reference proteome</keyword>
<dbReference type="AlphaFoldDB" id="A0A507DVQ9"/>
<feature type="compositionally biased region" description="Polar residues" evidence="9">
    <location>
        <begin position="123"/>
        <end position="138"/>
    </location>
</feature>
<organism evidence="11 12">
    <name type="scientific">Synchytrium endobioticum</name>
    <dbReference type="NCBI Taxonomy" id="286115"/>
    <lineage>
        <taxon>Eukaryota</taxon>
        <taxon>Fungi</taxon>
        <taxon>Fungi incertae sedis</taxon>
        <taxon>Chytridiomycota</taxon>
        <taxon>Chytridiomycota incertae sedis</taxon>
        <taxon>Chytridiomycetes</taxon>
        <taxon>Synchytriales</taxon>
        <taxon>Synchytriaceae</taxon>
        <taxon>Synchytrium</taxon>
    </lineage>
</organism>
<feature type="compositionally biased region" description="Basic and acidic residues" evidence="9">
    <location>
        <begin position="410"/>
        <end position="432"/>
    </location>
</feature>
<evidence type="ECO:0000256" key="6">
    <source>
        <dbReference type="ARBA" id="ARBA00023242"/>
    </source>
</evidence>
<keyword evidence="4" id="KW-0805">Transcription regulation</keyword>
<evidence type="ECO:0000256" key="5">
    <source>
        <dbReference type="ARBA" id="ARBA00023163"/>
    </source>
</evidence>
<dbReference type="STRING" id="286115.A0A507DVQ9"/>
<evidence type="ECO:0000256" key="8">
    <source>
        <dbReference type="ARBA" id="ARBA00031747"/>
    </source>
</evidence>
<evidence type="ECO:0000256" key="2">
    <source>
        <dbReference type="ARBA" id="ARBA00006178"/>
    </source>
</evidence>
<feature type="compositionally biased region" description="Low complexity" evidence="9">
    <location>
        <begin position="165"/>
        <end position="177"/>
    </location>
</feature>
<gene>
    <name evidence="11" type="ORF">SeMB42_g00038</name>
</gene>
<dbReference type="InterPro" id="IPR007900">
    <property type="entry name" value="TAF4_C"/>
</dbReference>
<accession>A0A507DVQ9</accession>
<comment type="subcellular location">
    <subcellularLocation>
        <location evidence="1">Nucleus</location>
    </subcellularLocation>
</comment>
<dbReference type="GO" id="GO:0006352">
    <property type="term" value="P:DNA-templated transcription initiation"/>
    <property type="evidence" value="ECO:0007669"/>
    <property type="project" value="InterPro"/>
</dbReference>
<evidence type="ECO:0000256" key="3">
    <source>
        <dbReference type="ARBA" id="ARBA00017306"/>
    </source>
</evidence>
<sequence length="674" mass="73708">MRKDSIIALCFLKPGLSSFCRGNGQTRREEAYHLLYHAIRLHWCPRGFKSPSALLELVSDSSWDGVIGISLEGAIDTLASQDQIASPRLGAEKDTMNPEDPDTYKQYSASSVTLGSEDDPFGFNQQEEAPTQKRTSQRIIARHHPPVSSTSSSAQHYSLQYAIDSSPSAQSATSSASDPEANAQSQPLKPHLQEHEHSTISGHQSFISTPSSSSSLQSKATYATSNTSISTGGNPAVLPITSPEEFQQGIARLPPEMRSQVLELAKQMRAGQITGAAFVQMGAAYIRENDAKVAATQISQTERHTQVQNIKPRPPDPPSILKKTAPVSTPTQRVTRSRGRRTTKTDSQASADSPATNHPTLQPDLGADGSESASNATDVDIEEEEDEPRRNKRKRAATPTPVNPVTNNSTKERQQGKRALDAAAADKSKPQLEQELDATHAAGIEEEEEEQRLRSDMVLSEGSGPGHPRPGEDRIRHQGFMGAEALRGEVQPLAAKNRVAKVDEDYIAWLGLATESRIRELIESMVVIAKHRASNQYHFPRHYSEGDTFFLQTIVVDKPQRVLAVAAEEERQSETNERERRRAGIDAVSGFPQEGVQEAIAFEQKNFVRRALGLDQYIWMQADSPGDGVRTTVAGVANQPASAGPVTLHSTFKSTKVKRNGNRQALVRRAKMVS</sequence>
<evidence type="ECO:0000256" key="1">
    <source>
        <dbReference type="ARBA" id="ARBA00004123"/>
    </source>
</evidence>
<evidence type="ECO:0000259" key="10">
    <source>
        <dbReference type="Pfam" id="PF05236"/>
    </source>
</evidence>
<dbReference type="EMBL" id="QEAN01000001">
    <property type="protein sequence ID" value="TPX55038.1"/>
    <property type="molecule type" value="Genomic_DNA"/>
</dbReference>
<proteinExistence type="inferred from homology"/>
<evidence type="ECO:0000313" key="11">
    <source>
        <dbReference type="EMBL" id="TPX55038.1"/>
    </source>
</evidence>
<comment type="similarity">
    <text evidence="2">Belongs to the TAF4 family.</text>
</comment>
<dbReference type="GO" id="GO:0005669">
    <property type="term" value="C:transcription factor TFIID complex"/>
    <property type="evidence" value="ECO:0007669"/>
    <property type="project" value="InterPro"/>
</dbReference>
<dbReference type="Pfam" id="PF05236">
    <property type="entry name" value="TAF4"/>
    <property type="match status" value="1"/>
</dbReference>
<dbReference type="CDD" id="cd08045">
    <property type="entry name" value="HFD_TAF4"/>
    <property type="match status" value="1"/>
</dbReference>
<dbReference type="Proteomes" id="UP000317494">
    <property type="component" value="Unassembled WGS sequence"/>
</dbReference>
<protein>
    <recommendedName>
        <fullName evidence="3">Transcription initiation factor TFIID subunit 4</fullName>
    </recommendedName>
    <alternativeName>
        <fullName evidence="8">TBP-associated factor 4</fullName>
    </alternativeName>
</protein>
<comment type="caution">
    <text evidence="11">The sequence shown here is derived from an EMBL/GenBank/DDBJ whole genome shotgun (WGS) entry which is preliminary data.</text>
</comment>
<evidence type="ECO:0000256" key="4">
    <source>
        <dbReference type="ARBA" id="ARBA00023015"/>
    </source>
</evidence>
<comment type="function">
    <text evidence="7">Functions as a component of the DNA-binding general transcription factor complex TFIID. Binding of TFIID to a promoter (with or without TATA element) is the initial step in pre-initiation complex (PIC) formation. TFIID plays a key role in the regulation of gene expression by RNA polymerase II through different activities such as transcription activator interaction, core promoter recognition and selectivity, TFIIA and TFIIB interaction, chromatin modification (histone acetylation by TAF1), facilitation of DNA opening and initiation of transcription.</text>
</comment>
<keyword evidence="5" id="KW-0804">Transcription</keyword>
<name>A0A507DVQ9_9FUNG</name>
<feature type="region of interest" description="Disordered" evidence="9">
    <location>
        <begin position="298"/>
        <end position="472"/>
    </location>
</feature>
<evidence type="ECO:0000256" key="7">
    <source>
        <dbReference type="ARBA" id="ARBA00025346"/>
    </source>
</evidence>
<dbReference type="VEuPathDB" id="FungiDB:SeMB42_g00038"/>
<reference evidence="11 12" key="1">
    <citation type="journal article" date="2019" name="Sci. Rep.">
        <title>Comparative genomics of chytrid fungi reveal insights into the obligate biotrophic and pathogenic lifestyle of Synchytrium endobioticum.</title>
        <authorList>
            <person name="van de Vossenberg B.T.L.H."/>
            <person name="Warris S."/>
            <person name="Nguyen H.D.T."/>
            <person name="van Gent-Pelzer M.P.E."/>
            <person name="Joly D.L."/>
            <person name="van de Geest H.C."/>
            <person name="Bonants P.J.M."/>
            <person name="Smith D.S."/>
            <person name="Levesque C.A."/>
            <person name="van der Lee T.A.J."/>
        </authorList>
    </citation>
    <scope>NUCLEOTIDE SEQUENCE [LARGE SCALE GENOMIC DNA]</scope>
    <source>
        <strain evidence="11 12">MB42</strain>
    </source>
</reference>
<evidence type="ECO:0000313" key="12">
    <source>
        <dbReference type="Proteomes" id="UP000317494"/>
    </source>
</evidence>
<feature type="region of interest" description="Disordered" evidence="9">
    <location>
        <begin position="86"/>
        <end position="138"/>
    </location>
</feature>
<keyword evidence="6" id="KW-0539">Nucleus</keyword>
<feature type="compositionally biased region" description="Polar residues" evidence="9">
    <location>
        <begin position="345"/>
        <end position="360"/>
    </location>
</feature>
<feature type="compositionally biased region" description="Low complexity" evidence="9">
    <location>
        <begin position="205"/>
        <end position="218"/>
    </location>
</feature>
<feature type="domain" description="Transcription initiation factor TFIID component TAF4 C-terminal" evidence="10">
    <location>
        <begin position="437"/>
        <end position="574"/>
    </location>
</feature>
<evidence type="ECO:0000256" key="9">
    <source>
        <dbReference type="SAM" id="MobiDB-lite"/>
    </source>
</evidence>
<feature type="region of interest" description="Disordered" evidence="9">
    <location>
        <begin position="164"/>
        <end position="219"/>
    </location>
</feature>
<feature type="compositionally biased region" description="Polar residues" evidence="9">
    <location>
        <begin position="105"/>
        <end position="114"/>
    </location>
</feature>